<dbReference type="EMBL" id="JANFQO010000018">
    <property type="protein sequence ID" value="MCQ4166550.1"/>
    <property type="molecule type" value="Genomic_DNA"/>
</dbReference>
<sequence>MTAIAMAVLLTACGGGREQTAASACEAAVKAKLANRTFELDLKDLAARAKAETPDTLYLTSQIVFDKGLTSEYRQSVECKVRFENGKEPSVILLQFNWSMDDANKGK</sequence>
<organism evidence="1 2">
    <name type="scientific">Tahibacter harae</name>
    <dbReference type="NCBI Taxonomy" id="2963937"/>
    <lineage>
        <taxon>Bacteria</taxon>
        <taxon>Pseudomonadati</taxon>
        <taxon>Pseudomonadota</taxon>
        <taxon>Gammaproteobacteria</taxon>
        <taxon>Lysobacterales</taxon>
        <taxon>Rhodanobacteraceae</taxon>
        <taxon>Tahibacter</taxon>
    </lineage>
</organism>
<evidence type="ECO:0000313" key="2">
    <source>
        <dbReference type="Proteomes" id="UP001165498"/>
    </source>
</evidence>
<evidence type="ECO:0000313" key="1">
    <source>
        <dbReference type="EMBL" id="MCQ4166550.1"/>
    </source>
</evidence>
<dbReference type="RefSeq" id="WP_255915739.1">
    <property type="nucleotide sequence ID" value="NZ_JANFQO010000018.1"/>
</dbReference>
<keyword evidence="2" id="KW-1185">Reference proteome</keyword>
<proteinExistence type="predicted"/>
<gene>
    <name evidence="1" type="ORF">NM961_17675</name>
</gene>
<comment type="caution">
    <text evidence="1">The sequence shown here is derived from an EMBL/GenBank/DDBJ whole genome shotgun (WGS) entry which is preliminary data.</text>
</comment>
<protein>
    <submittedName>
        <fullName evidence="1">Uncharacterized protein</fullName>
    </submittedName>
</protein>
<accession>A0ABT1QW90</accession>
<reference evidence="1" key="1">
    <citation type="submission" date="2022-07" db="EMBL/GenBank/DDBJ databases">
        <title>Tahibacter sp., a new gammaproteobacterium isolated from the silt sample collected at pig farm.</title>
        <authorList>
            <person name="Chen H."/>
        </authorList>
    </citation>
    <scope>NUCLEOTIDE SEQUENCE</scope>
    <source>
        <strain evidence="1">P2K</strain>
    </source>
</reference>
<dbReference type="Proteomes" id="UP001165498">
    <property type="component" value="Unassembled WGS sequence"/>
</dbReference>
<name>A0ABT1QW90_9GAMM</name>